<keyword evidence="8 11" id="KW-0560">Oxidoreductase</keyword>
<feature type="domain" description="Ketopantoate reductase C-terminal" evidence="13">
    <location>
        <begin position="180"/>
        <end position="305"/>
    </location>
</feature>
<evidence type="ECO:0000256" key="8">
    <source>
        <dbReference type="ARBA" id="ARBA00023002"/>
    </source>
</evidence>
<comment type="function">
    <text evidence="1 11">Catalyzes the NADPH-dependent reduction of ketopantoate into pantoic acid.</text>
</comment>
<evidence type="ECO:0000313" key="15">
    <source>
        <dbReference type="Proteomes" id="UP001321804"/>
    </source>
</evidence>
<keyword evidence="7 11" id="KW-0521">NADP</keyword>
<dbReference type="Pfam" id="PF08546">
    <property type="entry name" value="ApbA_C"/>
    <property type="match status" value="1"/>
</dbReference>
<gene>
    <name evidence="14" type="ORF">KIMC2_09440</name>
</gene>
<evidence type="ECO:0000256" key="6">
    <source>
        <dbReference type="ARBA" id="ARBA00022655"/>
    </source>
</evidence>
<dbReference type="GO" id="GO:0008677">
    <property type="term" value="F:2-dehydropantoate 2-reductase activity"/>
    <property type="evidence" value="ECO:0007669"/>
    <property type="project" value="UniProtKB-EC"/>
</dbReference>
<comment type="similarity">
    <text evidence="3 11">Belongs to the ketopantoate reductase family.</text>
</comment>
<dbReference type="GO" id="GO:0015940">
    <property type="term" value="P:pantothenate biosynthetic process"/>
    <property type="evidence" value="ECO:0007669"/>
    <property type="project" value="UniProtKB-KW"/>
</dbReference>
<evidence type="ECO:0000259" key="13">
    <source>
        <dbReference type="Pfam" id="PF08546"/>
    </source>
</evidence>
<dbReference type="Gene3D" id="1.10.1040.10">
    <property type="entry name" value="N-(1-d-carboxylethyl)-l-norvaline Dehydrogenase, domain 2"/>
    <property type="match status" value="1"/>
</dbReference>
<proteinExistence type="inferred from homology"/>
<dbReference type="Proteomes" id="UP001321804">
    <property type="component" value="Chromosome"/>
</dbReference>
<dbReference type="KEGG" id="xak:KIMC2_09440"/>
<evidence type="ECO:0000259" key="12">
    <source>
        <dbReference type="Pfam" id="PF02558"/>
    </source>
</evidence>
<dbReference type="RefSeq" id="WP_317698306.1">
    <property type="nucleotide sequence ID" value="NZ_AP026801.1"/>
</dbReference>
<reference evidence="14 15" key="1">
    <citation type="journal article" date="2023" name="Microbiol. Spectr.">
        <title>Symbiosis of Carpenter Bees with Uncharacterized Lactic Acid Bacteria Showing NAD Auxotrophy.</title>
        <authorList>
            <person name="Kawasaki S."/>
            <person name="Ozawa K."/>
            <person name="Mori T."/>
            <person name="Yamamoto A."/>
            <person name="Ito M."/>
            <person name="Ohkuma M."/>
            <person name="Sakamoto M."/>
            <person name="Matsutani M."/>
        </authorList>
    </citation>
    <scope>NUCLEOTIDE SEQUENCE [LARGE SCALE GENOMIC DNA]</scope>
    <source>
        <strain evidence="14 15">KimC2</strain>
    </source>
</reference>
<name>A0AAU9DI16_9LACO</name>
<dbReference type="EC" id="1.1.1.169" evidence="4 11"/>
<evidence type="ECO:0000256" key="2">
    <source>
        <dbReference type="ARBA" id="ARBA00004994"/>
    </source>
</evidence>
<dbReference type="NCBIfam" id="NF005088">
    <property type="entry name" value="PRK06522.1-2"/>
    <property type="match status" value="1"/>
</dbReference>
<accession>A0AAU9DI16</accession>
<dbReference type="GO" id="GO:0050661">
    <property type="term" value="F:NADP binding"/>
    <property type="evidence" value="ECO:0007669"/>
    <property type="project" value="TreeGrafter"/>
</dbReference>
<organism evidence="14 15">
    <name type="scientific">Xylocopilactobacillus apis</name>
    <dbReference type="NCBI Taxonomy" id="2932183"/>
    <lineage>
        <taxon>Bacteria</taxon>
        <taxon>Bacillati</taxon>
        <taxon>Bacillota</taxon>
        <taxon>Bacilli</taxon>
        <taxon>Lactobacillales</taxon>
        <taxon>Lactobacillaceae</taxon>
        <taxon>Xylocopilactobacillus</taxon>
    </lineage>
</organism>
<evidence type="ECO:0000256" key="10">
    <source>
        <dbReference type="ARBA" id="ARBA00048793"/>
    </source>
</evidence>
<dbReference type="InterPro" id="IPR008927">
    <property type="entry name" value="6-PGluconate_DH-like_C_sf"/>
</dbReference>
<keyword evidence="6 11" id="KW-0566">Pantothenate biosynthesis</keyword>
<evidence type="ECO:0000256" key="11">
    <source>
        <dbReference type="RuleBase" id="RU362068"/>
    </source>
</evidence>
<comment type="catalytic activity">
    <reaction evidence="10 11">
        <text>(R)-pantoate + NADP(+) = 2-dehydropantoate + NADPH + H(+)</text>
        <dbReference type="Rhea" id="RHEA:16233"/>
        <dbReference type="ChEBI" id="CHEBI:11561"/>
        <dbReference type="ChEBI" id="CHEBI:15378"/>
        <dbReference type="ChEBI" id="CHEBI:15980"/>
        <dbReference type="ChEBI" id="CHEBI:57783"/>
        <dbReference type="ChEBI" id="CHEBI:58349"/>
        <dbReference type="EC" id="1.1.1.169"/>
    </reaction>
</comment>
<dbReference type="SUPFAM" id="SSF48179">
    <property type="entry name" value="6-phosphogluconate dehydrogenase C-terminal domain-like"/>
    <property type="match status" value="1"/>
</dbReference>
<dbReference type="InterPro" id="IPR036291">
    <property type="entry name" value="NAD(P)-bd_dom_sf"/>
</dbReference>
<dbReference type="Gene3D" id="3.40.50.720">
    <property type="entry name" value="NAD(P)-binding Rossmann-like Domain"/>
    <property type="match status" value="1"/>
</dbReference>
<evidence type="ECO:0000256" key="7">
    <source>
        <dbReference type="ARBA" id="ARBA00022857"/>
    </source>
</evidence>
<dbReference type="InterPro" id="IPR003710">
    <property type="entry name" value="ApbA"/>
</dbReference>
<dbReference type="InterPro" id="IPR050838">
    <property type="entry name" value="Ketopantoate_reductase"/>
</dbReference>
<protein>
    <recommendedName>
        <fullName evidence="5 11">2-dehydropantoate 2-reductase</fullName>
        <ecNumber evidence="4 11">1.1.1.169</ecNumber>
    </recommendedName>
    <alternativeName>
        <fullName evidence="9 11">Ketopantoate reductase</fullName>
    </alternativeName>
</protein>
<evidence type="ECO:0000256" key="4">
    <source>
        <dbReference type="ARBA" id="ARBA00013014"/>
    </source>
</evidence>
<evidence type="ECO:0000256" key="1">
    <source>
        <dbReference type="ARBA" id="ARBA00002919"/>
    </source>
</evidence>
<dbReference type="InterPro" id="IPR013332">
    <property type="entry name" value="KPR_N"/>
</dbReference>
<dbReference type="EMBL" id="AP026801">
    <property type="protein sequence ID" value="BDR56382.1"/>
    <property type="molecule type" value="Genomic_DNA"/>
</dbReference>
<dbReference type="PANTHER" id="PTHR43765">
    <property type="entry name" value="2-DEHYDROPANTOATE 2-REDUCTASE-RELATED"/>
    <property type="match status" value="1"/>
</dbReference>
<dbReference type="NCBIfam" id="TIGR00745">
    <property type="entry name" value="apbA_panE"/>
    <property type="match status" value="1"/>
</dbReference>
<dbReference type="PANTHER" id="PTHR43765:SF2">
    <property type="entry name" value="2-DEHYDROPANTOATE 2-REDUCTASE"/>
    <property type="match status" value="1"/>
</dbReference>
<evidence type="ECO:0000313" key="14">
    <source>
        <dbReference type="EMBL" id="BDR56382.1"/>
    </source>
</evidence>
<evidence type="ECO:0000256" key="9">
    <source>
        <dbReference type="ARBA" id="ARBA00032024"/>
    </source>
</evidence>
<dbReference type="InterPro" id="IPR013752">
    <property type="entry name" value="KPA_reductase"/>
</dbReference>
<evidence type="ECO:0000256" key="5">
    <source>
        <dbReference type="ARBA" id="ARBA00019465"/>
    </source>
</evidence>
<dbReference type="Pfam" id="PF02558">
    <property type="entry name" value="ApbA"/>
    <property type="match status" value="1"/>
</dbReference>
<comment type="pathway">
    <text evidence="2 11">Cofactor biosynthesis; (R)-pantothenate biosynthesis; (R)-pantoate from 3-methyl-2-oxobutanoate: step 2/2.</text>
</comment>
<sequence length="311" mass="34345">MKITVLGAGGMGSRFAIMLHNAGNEVNLVDGWQENIDAIRNNGISANMNNQDINVRLPISTPQEIDKTGNNADLIIVFTKSNQLQETFEAVKPIIGRTTYVLCLLNGIGHEEILKEFVPTKNILQGITMWTAIMDGPGKVRLSGDGNVELQNFEPEGKVFAEKVVDVFNKAGLNAKYSNNVKYSIWRKACVNGTLNSLCTILECNIGQLGKTKEADTLLKKIIAEFAAVSEKEGIRLDQNEVFNHVSETFSGVGEHYPSMYQDLIKNHRLTEINFINGAVTNKGEKYGISTPYCDILTQLIHAKEEILNVS</sequence>
<dbReference type="SUPFAM" id="SSF51735">
    <property type="entry name" value="NAD(P)-binding Rossmann-fold domains"/>
    <property type="match status" value="1"/>
</dbReference>
<evidence type="ECO:0000256" key="3">
    <source>
        <dbReference type="ARBA" id="ARBA00007870"/>
    </source>
</evidence>
<dbReference type="GO" id="GO:0005737">
    <property type="term" value="C:cytoplasm"/>
    <property type="evidence" value="ECO:0007669"/>
    <property type="project" value="TreeGrafter"/>
</dbReference>
<keyword evidence="15" id="KW-1185">Reference proteome</keyword>
<feature type="domain" description="Ketopantoate reductase N-terminal" evidence="12">
    <location>
        <begin position="3"/>
        <end position="154"/>
    </location>
</feature>
<dbReference type="AlphaFoldDB" id="A0AAU9DI16"/>
<dbReference type="InterPro" id="IPR013328">
    <property type="entry name" value="6PGD_dom2"/>
</dbReference>